<name>A0A1G8UHR0_9EURY</name>
<proteinExistence type="predicted"/>
<sequence length="169" mass="20048">MPPIDQIDRRTDVVFLLFLYAESIEGVTKLQKLLFLVEKESEFFQEYKEEVEFEFAPYRMGPFSEHVYEELEFLLSLNAIESEPMSESPPELLKSDLSHKRFTITAKGQKIARELESQLEPEYQEEFQQIAQRYNQLPLRQLLEYVYTEYPDYAAESEILEDLEIDLSV</sequence>
<gene>
    <name evidence="1" type="ORF">SAMN05216226_104240</name>
</gene>
<dbReference type="AlphaFoldDB" id="A0A1G8UHR0"/>
<reference evidence="1 2" key="1">
    <citation type="submission" date="2016-10" db="EMBL/GenBank/DDBJ databases">
        <authorList>
            <person name="de Groot N.N."/>
        </authorList>
    </citation>
    <scope>NUCLEOTIDE SEQUENCE [LARGE SCALE GENOMIC DNA]</scope>
    <source>
        <strain evidence="1 2">IBRC-M10015</strain>
    </source>
</reference>
<evidence type="ECO:0000313" key="1">
    <source>
        <dbReference type="EMBL" id="SDJ52695.1"/>
    </source>
</evidence>
<organism evidence="1 2">
    <name type="scientific">Halovenus aranensis</name>
    <dbReference type="NCBI Taxonomy" id="890420"/>
    <lineage>
        <taxon>Archaea</taxon>
        <taxon>Methanobacteriati</taxon>
        <taxon>Methanobacteriota</taxon>
        <taxon>Stenosarchaea group</taxon>
        <taxon>Halobacteria</taxon>
        <taxon>Halobacteriales</taxon>
        <taxon>Haloarculaceae</taxon>
        <taxon>Halovenus</taxon>
    </lineage>
</organism>
<dbReference type="Proteomes" id="UP000198856">
    <property type="component" value="Unassembled WGS sequence"/>
</dbReference>
<protein>
    <recommendedName>
        <fullName evidence="3">Antitoxin SocA-like Panacea domain-containing protein</fullName>
    </recommendedName>
</protein>
<evidence type="ECO:0000313" key="2">
    <source>
        <dbReference type="Proteomes" id="UP000198856"/>
    </source>
</evidence>
<dbReference type="OrthoDB" id="34535at2157"/>
<dbReference type="EMBL" id="FNFC01000004">
    <property type="protein sequence ID" value="SDJ52695.1"/>
    <property type="molecule type" value="Genomic_DNA"/>
</dbReference>
<evidence type="ECO:0008006" key="3">
    <source>
        <dbReference type="Google" id="ProtNLM"/>
    </source>
</evidence>
<accession>A0A1G8UHR0</accession>
<keyword evidence="2" id="KW-1185">Reference proteome</keyword>